<keyword evidence="3" id="KW-1185">Reference proteome</keyword>
<dbReference type="SMART" id="SM00778">
    <property type="entry name" value="Prim_Zn_Ribbon"/>
    <property type="match status" value="1"/>
</dbReference>
<feature type="domain" description="DNA primase/helicase Gp4 N-terminal Bacteriophage T7-like" evidence="1">
    <location>
        <begin position="48"/>
        <end position="83"/>
    </location>
</feature>
<gene>
    <name evidence="2" type="ORF">EGX47_07880</name>
</gene>
<name>A0ABM7AG32_YERPU</name>
<dbReference type="SUPFAM" id="SSF57783">
    <property type="entry name" value="Zinc beta-ribbon"/>
    <property type="match status" value="1"/>
</dbReference>
<sequence length="267" mass="29501">MTSVRQWQATEALLMRNIDLIREVTTSAAGRWPDVLSLAGITVPGSPRQHSECPACGGTDRFRFDDGGRGSHFCNQCGAGDGLDLVAKVIPSDYGEQVHRVGARFAILEAALVLGTVITGWDAQTCRDAIQHSYNAWVREFGTGNKEHQQIIEQAEAFLTAYGFSRYLPYPEPCERDLPIRDLAGYRTGSQRNEGEKFKFYTFPGAFEGEIASGFNPQQFARVLANAGMLEAGGDRLKKKALKKIGGKQHTFYVLMYSPEDEEGQPE</sequence>
<organism evidence="2 3">
    <name type="scientific">Yersinia pseudotuberculosis</name>
    <dbReference type="NCBI Taxonomy" id="633"/>
    <lineage>
        <taxon>Bacteria</taxon>
        <taxon>Pseudomonadati</taxon>
        <taxon>Pseudomonadota</taxon>
        <taxon>Gammaproteobacteria</taxon>
        <taxon>Enterobacterales</taxon>
        <taxon>Yersiniaceae</taxon>
        <taxon>Yersinia</taxon>
    </lineage>
</organism>
<dbReference type="Proteomes" id="UP000268669">
    <property type="component" value="Chromosome"/>
</dbReference>
<proteinExistence type="predicted"/>
<dbReference type="InterPro" id="IPR013237">
    <property type="entry name" value="Phage_T7_Gp4_N"/>
</dbReference>
<dbReference type="Pfam" id="PF08273">
    <property type="entry name" value="Zn_Ribbon_Prim"/>
    <property type="match status" value="1"/>
</dbReference>
<protein>
    <recommendedName>
        <fullName evidence="1">DNA primase/helicase Gp4 N-terminal Bacteriophage T7-like domain-containing protein</fullName>
    </recommendedName>
</protein>
<accession>A0ABM7AG32</accession>
<evidence type="ECO:0000313" key="3">
    <source>
        <dbReference type="Proteomes" id="UP000268669"/>
    </source>
</evidence>
<dbReference type="EMBL" id="CP033713">
    <property type="protein sequence ID" value="AYW91246.1"/>
    <property type="molecule type" value="Genomic_DNA"/>
</dbReference>
<evidence type="ECO:0000259" key="1">
    <source>
        <dbReference type="SMART" id="SM00778"/>
    </source>
</evidence>
<reference evidence="2" key="1">
    <citation type="submission" date="2018-11" db="EMBL/GenBank/DDBJ databases">
        <title>FDA dAtabase for Regulatory Grade micrObial Sequences (FDA-ARGOS): Supporting development and validation of Infectious Disease Dx tests.</title>
        <authorList>
            <person name="Bliska J."/>
            <person name="Cleland M.-M."/>
            <person name="Tallon L."/>
            <person name="Sadzewicz L."/>
            <person name="Zhao X."/>
            <person name="Vavikolanu K."/>
            <person name="Mehta A."/>
            <person name="Aluvathingal J."/>
            <person name="Nadendla S."/>
            <person name="Yan Y."/>
            <person name="Sichtig H."/>
        </authorList>
    </citation>
    <scope>NUCLEOTIDE SEQUENCE [LARGE SCALE GENOMIC DNA]</scope>
    <source>
        <strain evidence="2">FDAARGOS_581</strain>
    </source>
</reference>
<evidence type="ECO:0000313" key="2">
    <source>
        <dbReference type="EMBL" id="AYW91246.1"/>
    </source>
</evidence>